<dbReference type="SUPFAM" id="SSF48452">
    <property type="entry name" value="TPR-like"/>
    <property type="match status" value="2"/>
</dbReference>
<dbReference type="Pfam" id="PF13432">
    <property type="entry name" value="TPR_16"/>
    <property type="match status" value="2"/>
</dbReference>
<comment type="caution">
    <text evidence="6">The sequence shown here is derived from an EMBL/GenBank/DDBJ whole genome shotgun (WGS) entry which is preliminary data.</text>
</comment>
<keyword evidence="1" id="KW-0677">Repeat</keyword>
<feature type="repeat" description="TPR" evidence="3">
    <location>
        <begin position="181"/>
        <end position="214"/>
    </location>
</feature>
<evidence type="ECO:0000256" key="3">
    <source>
        <dbReference type="PROSITE-ProRule" id="PRU00339"/>
    </source>
</evidence>
<protein>
    <recommendedName>
        <fullName evidence="8">Tetratricopeptide repeat protein</fullName>
    </recommendedName>
</protein>
<evidence type="ECO:0000313" key="6">
    <source>
        <dbReference type="EMBL" id="MBF5051906.1"/>
    </source>
</evidence>
<dbReference type="PROSITE" id="PS51257">
    <property type="entry name" value="PROKAR_LIPOPROTEIN"/>
    <property type="match status" value="1"/>
</dbReference>
<gene>
    <name evidence="6" type="ORF">ISO4_00508</name>
</gene>
<feature type="signal peptide" evidence="5">
    <location>
        <begin position="1"/>
        <end position="21"/>
    </location>
</feature>
<dbReference type="InterPro" id="IPR011990">
    <property type="entry name" value="TPR-like_helical_dom_sf"/>
</dbReference>
<dbReference type="InterPro" id="IPR051012">
    <property type="entry name" value="CellSynth/LPSAsmb/PSIAsmb"/>
</dbReference>
<feature type="region of interest" description="Disordered" evidence="4">
    <location>
        <begin position="20"/>
        <end position="39"/>
    </location>
</feature>
<proteinExistence type="predicted"/>
<keyword evidence="2 3" id="KW-0802">TPR repeat</keyword>
<evidence type="ECO:0000256" key="2">
    <source>
        <dbReference type="ARBA" id="ARBA00022803"/>
    </source>
</evidence>
<evidence type="ECO:0008006" key="8">
    <source>
        <dbReference type="Google" id="ProtNLM"/>
    </source>
</evidence>
<keyword evidence="7" id="KW-1185">Reference proteome</keyword>
<keyword evidence="5" id="KW-0732">Signal</keyword>
<evidence type="ECO:0000256" key="5">
    <source>
        <dbReference type="SAM" id="SignalP"/>
    </source>
</evidence>
<evidence type="ECO:0000256" key="1">
    <source>
        <dbReference type="ARBA" id="ARBA00022737"/>
    </source>
</evidence>
<dbReference type="Pfam" id="PF14559">
    <property type="entry name" value="TPR_19"/>
    <property type="match status" value="2"/>
</dbReference>
<sequence>MKSRPSLLAAALFALAGCSQMPSTPQDPAPAAPPRDLPPIQYDGETLGDLLVAESAAQRQSLRVTMAYYARAAETTHDPEIIGQATKLATYLEEHEQARHLAGLWLERQPDNADALRLAALADIQLERPEQATESIDRLLAVHGSEALIPLVAEARGLDESANQRLLNALSGLAERYPEQAPLWYARALDRRQQSDLDGALEAVDTALDQDPDHGEAALLRTQILFEQGRRDKALGELSDIVDEAPDAHRPRVAYVRLLLAAGRYDRASEQLTILAEQNPRDLDLQYSLALLALESGAMDSAEAILQRLLRQGYRPNEMRLHLGQAAEQRGDSKGAIEYYLKVKGGESLQAQVQAARLMYSEGRGDQAHALITSLTHQYPEQATLLWISEADMRAANGDPESALALLDRALETAPDNPELLYARAMTAGGLGNYEAMEADLRRVLEQQPDDPAALNALGYTWADQGVRLEQARDMIRRALEQQPNDPAILDSMGWVLYRLGRPEDALPFLRRAYAQFPDPEVSAHLGEVLWVLGEEDDARRVWATALEQSPEAEPIMETLQRLEVTL</sequence>
<dbReference type="Proteomes" id="UP000644441">
    <property type="component" value="Unassembled WGS sequence"/>
</dbReference>
<dbReference type="Gene3D" id="1.25.40.10">
    <property type="entry name" value="Tetratricopeptide repeat domain"/>
    <property type="match status" value="2"/>
</dbReference>
<feature type="compositionally biased region" description="Pro residues" evidence="4">
    <location>
        <begin position="25"/>
        <end position="37"/>
    </location>
</feature>
<dbReference type="EMBL" id="ARXR01000003">
    <property type="protein sequence ID" value="MBF5051906.1"/>
    <property type="molecule type" value="Genomic_DNA"/>
</dbReference>
<evidence type="ECO:0000256" key="4">
    <source>
        <dbReference type="SAM" id="MobiDB-lite"/>
    </source>
</evidence>
<dbReference type="InterPro" id="IPR019734">
    <property type="entry name" value="TPR_rpt"/>
</dbReference>
<accession>A0ABS0AEI1</accession>
<dbReference type="PANTHER" id="PTHR45586:SF1">
    <property type="entry name" value="LIPOPOLYSACCHARIDE ASSEMBLY PROTEIN B"/>
    <property type="match status" value="1"/>
</dbReference>
<dbReference type="PROSITE" id="PS50005">
    <property type="entry name" value="TPR"/>
    <property type="match status" value="1"/>
</dbReference>
<organism evidence="6 7">
    <name type="scientific">Alloalcanivorax venustensis ISO4</name>
    <dbReference type="NCBI Taxonomy" id="1177184"/>
    <lineage>
        <taxon>Bacteria</taxon>
        <taxon>Pseudomonadati</taxon>
        <taxon>Pseudomonadota</taxon>
        <taxon>Gammaproteobacteria</taxon>
        <taxon>Oceanospirillales</taxon>
        <taxon>Alcanivoracaceae</taxon>
        <taxon>Alloalcanivorax</taxon>
    </lineage>
</organism>
<feature type="chain" id="PRO_5045756100" description="Tetratricopeptide repeat protein" evidence="5">
    <location>
        <begin position="22"/>
        <end position="567"/>
    </location>
</feature>
<dbReference type="SMART" id="SM00028">
    <property type="entry name" value="TPR"/>
    <property type="match status" value="6"/>
</dbReference>
<reference evidence="6 7" key="1">
    <citation type="submission" date="2012-09" db="EMBL/GenBank/DDBJ databases">
        <title>Genome Sequence of alkane-degrading Bacterium Alcanivorax venustensis ISO4.</title>
        <authorList>
            <person name="Lai Q."/>
            <person name="Shao Z."/>
        </authorList>
    </citation>
    <scope>NUCLEOTIDE SEQUENCE [LARGE SCALE GENOMIC DNA]</scope>
    <source>
        <strain evidence="6 7">ISO4</strain>
    </source>
</reference>
<name>A0ABS0AEI1_9GAMM</name>
<dbReference type="PANTHER" id="PTHR45586">
    <property type="entry name" value="TPR REPEAT-CONTAINING PROTEIN PA4667"/>
    <property type="match status" value="1"/>
</dbReference>
<evidence type="ECO:0000313" key="7">
    <source>
        <dbReference type="Proteomes" id="UP000644441"/>
    </source>
</evidence>